<dbReference type="EMBL" id="LR027880">
    <property type="protein sequence ID" value="VCV22069.1"/>
    <property type="molecule type" value="Genomic_DNA"/>
</dbReference>
<dbReference type="PANTHER" id="PTHR10073">
    <property type="entry name" value="DNA MISMATCH REPAIR PROTEIN MLH, PMS, MUTL"/>
    <property type="match status" value="1"/>
</dbReference>
<dbReference type="GO" id="GO:0032300">
    <property type="term" value="C:mismatch repair complex"/>
    <property type="evidence" value="ECO:0007669"/>
    <property type="project" value="InterPro"/>
</dbReference>
<dbReference type="SMART" id="SM00853">
    <property type="entry name" value="MutL_C"/>
    <property type="match status" value="1"/>
</dbReference>
<evidence type="ECO:0000259" key="1">
    <source>
        <dbReference type="SMART" id="SM00853"/>
    </source>
</evidence>
<sequence>MKKVREKTFSSQTLSPPIILTLSIEEIEMLEKYREQIDAFGYEIEPFGGKEYAVTAIPADFTGIDTKTMFLEMLDDFANINENDSPNAIMEKVASMSCKAAIKGNQHISRPEAERLIDELLELENPYNCPHGRPTIISMTKYEIEKKFKRIV</sequence>
<protein>
    <submittedName>
        <fullName evidence="2">DNA mismatch repair protein MutL</fullName>
    </submittedName>
</protein>
<dbReference type="GO" id="GO:0006298">
    <property type="term" value="P:mismatch repair"/>
    <property type="evidence" value="ECO:0007669"/>
    <property type="project" value="InterPro"/>
</dbReference>
<evidence type="ECO:0000313" key="3">
    <source>
        <dbReference type="Proteomes" id="UP000294398"/>
    </source>
</evidence>
<name>A0AAQ2UCD4_9FIRM</name>
<dbReference type="Proteomes" id="UP000294398">
    <property type="component" value="Chromosome"/>
</dbReference>
<dbReference type="Gene3D" id="3.30.1370.100">
    <property type="entry name" value="MutL, C-terminal domain, regulatory subdomain"/>
    <property type="match status" value="1"/>
</dbReference>
<dbReference type="InterPro" id="IPR042121">
    <property type="entry name" value="MutL_C_regsub"/>
</dbReference>
<keyword evidence="3" id="KW-1185">Reference proteome</keyword>
<dbReference type="PANTHER" id="PTHR10073:SF12">
    <property type="entry name" value="DNA MISMATCH REPAIR PROTEIN MLH1"/>
    <property type="match status" value="1"/>
</dbReference>
<dbReference type="InterPro" id="IPR038973">
    <property type="entry name" value="MutL/Mlh/Pms-like"/>
</dbReference>
<dbReference type="AlphaFoldDB" id="A0AAQ2UCD4"/>
<dbReference type="GO" id="GO:0005524">
    <property type="term" value="F:ATP binding"/>
    <property type="evidence" value="ECO:0007669"/>
    <property type="project" value="InterPro"/>
</dbReference>
<reference evidence="2 3" key="1">
    <citation type="submission" date="2018-09" db="EMBL/GenBank/DDBJ databases">
        <authorList>
            <person name="Petit M.-A."/>
            <person name="Lossouarn J."/>
        </authorList>
    </citation>
    <scope>NUCLEOTIDE SEQUENCE [LARGE SCALE GENOMIC DNA]</scope>
    <source>
        <strain evidence="2 3">L1-82</strain>
    </source>
</reference>
<dbReference type="InterPro" id="IPR014790">
    <property type="entry name" value="MutL_C"/>
</dbReference>
<gene>
    <name evidence="2" type="primary">mutL_1</name>
    <name evidence="2" type="ORF">RIL182_01945</name>
</gene>
<dbReference type="GO" id="GO:0016887">
    <property type="term" value="F:ATP hydrolysis activity"/>
    <property type="evidence" value="ECO:0007669"/>
    <property type="project" value="InterPro"/>
</dbReference>
<dbReference type="InterPro" id="IPR037198">
    <property type="entry name" value="MutL_C_sf"/>
</dbReference>
<dbReference type="RefSeq" id="WP_243128751.1">
    <property type="nucleotide sequence ID" value="NZ_LR027880.1"/>
</dbReference>
<proteinExistence type="predicted"/>
<organism evidence="2 3">
    <name type="scientific">Roseburia intestinalis L1-82</name>
    <dbReference type="NCBI Taxonomy" id="536231"/>
    <lineage>
        <taxon>Bacteria</taxon>
        <taxon>Bacillati</taxon>
        <taxon>Bacillota</taxon>
        <taxon>Clostridia</taxon>
        <taxon>Lachnospirales</taxon>
        <taxon>Lachnospiraceae</taxon>
        <taxon>Roseburia</taxon>
    </lineage>
</organism>
<dbReference type="SUPFAM" id="SSF118116">
    <property type="entry name" value="DNA mismatch repair protein MutL"/>
    <property type="match status" value="1"/>
</dbReference>
<accession>A0AAQ2UCD4</accession>
<evidence type="ECO:0000313" key="2">
    <source>
        <dbReference type="EMBL" id="VCV22069.1"/>
    </source>
</evidence>
<dbReference type="Pfam" id="PF08676">
    <property type="entry name" value="MutL_C"/>
    <property type="match status" value="1"/>
</dbReference>
<dbReference type="GeneID" id="61433208"/>
<feature type="domain" description="MutL C-terminal dimerisation" evidence="1">
    <location>
        <begin position="4"/>
        <end position="108"/>
    </location>
</feature>
<dbReference type="GO" id="GO:0140664">
    <property type="term" value="F:ATP-dependent DNA damage sensor activity"/>
    <property type="evidence" value="ECO:0007669"/>
    <property type="project" value="InterPro"/>
</dbReference>